<dbReference type="Gene3D" id="3.40.50.2000">
    <property type="entry name" value="Glycogen Phosphorylase B"/>
    <property type="match status" value="1"/>
</dbReference>
<dbReference type="SUPFAM" id="SSF53756">
    <property type="entry name" value="UDP-Glycosyltransferase/glycogen phosphorylase"/>
    <property type="match status" value="1"/>
</dbReference>
<dbReference type="Proteomes" id="UP000323000">
    <property type="component" value="Chromosome 6"/>
</dbReference>
<dbReference type="FunFam" id="1.25.40.10:FF:001027">
    <property type="entry name" value="Pentatricopeptide repeat-containing protein At5g44230"/>
    <property type="match status" value="1"/>
</dbReference>
<evidence type="ECO:0000256" key="3">
    <source>
        <dbReference type="ARBA" id="ARBA00022737"/>
    </source>
</evidence>
<feature type="repeat" description="PPR" evidence="4">
    <location>
        <begin position="755"/>
        <end position="785"/>
    </location>
</feature>
<evidence type="ECO:0000256" key="5">
    <source>
        <dbReference type="SAM" id="Phobius"/>
    </source>
</evidence>
<reference evidence="9" key="1">
    <citation type="journal article" date="2019" name="Gigascience">
        <title>De novo genome assembly of the endangered Acer yangbiense, a plant species with extremely small populations endemic to Yunnan Province, China.</title>
        <authorList>
            <person name="Yang J."/>
            <person name="Wariss H.M."/>
            <person name="Tao L."/>
            <person name="Zhang R."/>
            <person name="Yun Q."/>
            <person name="Hollingsworth P."/>
            <person name="Dao Z."/>
            <person name="Luo G."/>
            <person name="Guo H."/>
            <person name="Ma Y."/>
            <person name="Sun W."/>
        </authorList>
    </citation>
    <scope>NUCLEOTIDE SEQUENCE [LARGE SCALE GENOMIC DNA]</scope>
    <source>
        <strain evidence="9">cv. Malutang</strain>
    </source>
</reference>
<keyword evidence="2" id="KW-0808">Transferase</keyword>
<feature type="repeat" description="PPR" evidence="4">
    <location>
        <begin position="887"/>
        <end position="921"/>
    </location>
</feature>
<dbReference type="AlphaFoldDB" id="A0A5C7HU52"/>
<proteinExistence type="inferred from homology"/>
<feature type="repeat" description="PPR" evidence="4">
    <location>
        <begin position="786"/>
        <end position="820"/>
    </location>
</feature>
<evidence type="ECO:0000313" key="8">
    <source>
        <dbReference type="EMBL" id="TXG59722.1"/>
    </source>
</evidence>
<dbReference type="InterPro" id="IPR032867">
    <property type="entry name" value="DYW_dom"/>
</dbReference>
<dbReference type="InterPro" id="IPR046848">
    <property type="entry name" value="E_motif"/>
</dbReference>
<dbReference type="Gene3D" id="1.25.40.10">
    <property type="entry name" value="Tetratricopeptide repeat domain"/>
    <property type="match status" value="4"/>
</dbReference>
<evidence type="ECO:0008006" key="10">
    <source>
        <dbReference type="Google" id="ProtNLM"/>
    </source>
</evidence>
<evidence type="ECO:0000256" key="2">
    <source>
        <dbReference type="ARBA" id="ARBA00022676"/>
    </source>
</evidence>
<dbReference type="FunFam" id="1.25.40.10:FF:000325">
    <property type="entry name" value="Pentatricopeptide repeat-containing protein At4g14820"/>
    <property type="match status" value="1"/>
</dbReference>
<dbReference type="Pfam" id="PF20431">
    <property type="entry name" value="E_motif"/>
    <property type="match status" value="1"/>
</dbReference>
<evidence type="ECO:0000256" key="1">
    <source>
        <dbReference type="ARBA" id="ARBA00006643"/>
    </source>
</evidence>
<feature type="transmembrane region" description="Helical" evidence="5">
    <location>
        <begin position="17"/>
        <end position="35"/>
    </location>
</feature>
<dbReference type="CDD" id="cd03801">
    <property type="entry name" value="GT4_PimA-like"/>
    <property type="match status" value="1"/>
</dbReference>
<accession>A0A5C7HU52</accession>
<dbReference type="Pfam" id="PF14432">
    <property type="entry name" value="DYW_deaminase"/>
    <property type="match status" value="1"/>
</dbReference>
<evidence type="ECO:0000313" key="9">
    <source>
        <dbReference type="Proteomes" id="UP000323000"/>
    </source>
</evidence>
<keyword evidence="2" id="KW-0328">Glycosyltransferase</keyword>
<dbReference type="PROSITE" id="PS51375">
    <property type="entry name" value="PPR"/>
    <property type="match status" value="4"/>
</dbReference>
<dbReference type="Pfam" id="PF01535">
    <property type="entry name" value="PPR"/>
    <property type="match status" value="2"/>
</dbReference>
<evidence type="ECO:0000259" key="6">
    <source>
        <dbReference type="Pfam" id="PF00534"/>
    </source>
</evidence>
<organism evidence="8 9">
    <name type="scientific">Acer yangbiense</name>
    <dbReference type="NCBI Taxonomy" id="1000413"/>
    <lineage>
        <taxon>Eukaryota</taxon>
        <taxon>Viridiplantae</taxon>
        <taxon>Streptophyta</taxon>
        <taxon>Embryophyta</taxon>
        <taxon>Tracheophyta</taxon>
        <taxon>Spermatophyta</taxon>
        <taxon>Magnoliopsida</taxon>
        <taxon>eudicotyledons</taxon>
        <taxon>Gunneridae</taxon>
        <taxon>Pentapetalae</taxon>
        <taxon>rosids</taxon>
        <taxon>malvids</taxon>
        <taxon>Sapindales</taxon>
        <taxon>Sapindaceae</taxon>
        <taxon>Hippocastanoideae</taxon>
        <taxon>Acereae</taxon>
        <taxon>Acer</taxon>
    </lineage>
</organism>
<dbReference type="Pfam" id="PF13041">
    <property type="entry name" value="PPR_2"/>
    <property type="match status" value="3"/>
</dbReference>
<feature type="repeat" description="PPR" evidence="4">
    <location>
        <begin position="653"/>
        <end position="687"/>
    </location>
</feature>
<gene>
    <name evidence="8" type="ORF">EZV62_014295</name>
</gene>
<dbReference type="GO" id="GO:0008270">
    <property type="term" value="F:zinc ion binding"/>
    <property type="evidence" value="ECO:0007669"/>
    <property type="project" value="InterPro"/>
</dbReference>
<dbReference type="Pfam" id="PF00534">
    <property type="entry name" value="Glycos_transf_1"/>
    <property type="match status" value="1"/>
</dbReference>
<keyword evidence="9" id="KW-1185">Reference proteome</keyword>
<dbReference type="InterPro" id="IPR001296">
    <property type="entry name" value="Glyco_trans_1"/>
</dbReference>
<dbReference type="PANTHER" id="PTHR47252">
    <property type="entry name" value="GLYCOSYLTRANSFERASE"/>
    <property type="match status" value="1"/>
</dbReference>
<dbReference type="EMBL" id="VAHF01000006">
    <property type="protein sequence ID" value="TXG59722.1"/>
    <property type="molecule type" value="Genomic_DNA"/>
</dbReference>
<comment type="similarity">
    <text evidence="1">Belongs to the PPR family. PCMP-H subfamily.</text>
</comment>
<name>A0A5C7HU52_9ROSI</name>
<dbReference type="FunFam" id="1.25.40.10:FF:001030">
    <property type="entry name" value="Pentatricopeptide repeat-containing protein At1g09190"/>
    <property type="match status" value="1"/>
</dbReference>
<dbReference type="Pfam" id="PF16994">
    <property type="entry name" value="Glyco_trans_4_5"/>
    <property type="match status" value="1"/>
</dbReference>
<dbReference type="InterPro" id="IPR011990">
    <property type="entry name" value="TPR-like_helical_dom_sf"/>
</dbReference>
<feature type="domain" description="Glycosyl transferase family 1" evidence="6">
    <location>
        <begin position="255"/>
        <end position="435"/>
    </location>
</feature>
<keyword evidence="5" id="KW-0812">Transmembrane</keyword>
<dbReference type="FunFam" id="3.40.50.2000:FF:000169">
    <property type="entry name" value="UDP-Glycosyltransferase superfamily protein"/>
    <property type="match status" value="1"/>
</dbReference>
<keyword evidence="3" id="KW-0677">Repeat</keyword>
<dbReference type="NCBIfam" id="TIGR00756">
    <property type="entry name" value="PPR"/>
    <property type="match status" value="3"/>
</dbReference>
<evidence type="ECO:0000256" key="4">
    <source>
        <dbReference type="PROSITE-ProRule" id="PRU00708"/>
    </source>
</evidence>
<keyword evidence="5" id="KW-0472">Membrane</keyword>
<protein>
    <recommendedName>
        <fullName evidence="10">DYW domain-containing protein</fullName>
    </recommendedName>
</protein>
<dbReference type="InterPro" id="IPR002885">
    <property type="entry name" value="PPR_rpt"/>
</dbReference>
<comment type="caution">
    <text evidence="8">The sequence shown here is derived from an EMBL/GenBank/DDBJ whole genome shotgun (WGS) entry which is preliminary data.</text>
</comment>
<dbReference type="GO" id="GO:0016757">
    <property type="term" value="F:glycosyltransferase activity"/>
    <property type="evidence" value="ECO:0007669"/>
    <property type="project" value="UniProtKB-KW"/>
</dbReference>
<dbReference type="PANTHER" id="PTHR47252:SF5">
    <property type="entry name" value="GLYCOSYL TRANSFERASE FAMILY 1 DOMAIN-CONTAINING PROTEIN"/>
    <property type="match status" value="1"/>
</dbReference>
<dbReference type="OrthoDB" id="185373at2759"/>
<keyword evidence="5" id="KW-1133">Transmembrane helix</keyword>
<sequence>MAKHSGGWWVPLLQNRYLLALLVMLSVSTLVAFFVRAGLDACDRNIEVVDKQVKSVPQIAAKPSPLSFMKSKRVLLVSHQLSLSGGPLLLMELAFLFRIVGAEVYWITIQKPSEEDEVIYSLEHKMLDRGVQVFSAKGKEAIDAALKADLVVLNTAVAGKWLDVVLKEDVSRVLQKVLWWIHEMRGHYFKLDYIKHLPSVAGAMIDSHVTAEYWKNRTQERLRIKMPETYVVHLGNSKELMEVAEDSVAKRVLREHVRESLGVRNEDLLFAIINSVSRGKGQDLFLRSFFESLQLIQGKKLQVPTMHAVIVGSDMNAQTKFESELRNYVIQKKIQDRVHFVNKTLTVAPYLAAIDVLVQNSQARGECFGRITIEAMAFQLPVLGTAAGGTTEIVVNGTTGLLHPAGKGGVIPLAKNIVKLATHVERRLTMGKRGYGRVKEMFLEQHMAERIAAVLKKVLKKSKSNYSTSAGRFPVGGCGGRLFACGSGTCDQLLPPEITTTWRLCTAEKAAAARGYRLVSVCLRAQSKRETLNCVTVMRALTIAREFSTARSLIYAPKQFSQQLQQQSKATEATFVPFNQLQQQRKLFESELITILDGCNDLHQIKQVHARILYNGLDQCCYVLTKLIRMLAKLNVPMETYPRLVFDQVRYRNPFLWTSLIRGYLLQGSLRESIVLYGSMRKEGIDPVSFTFSALFKACSEVLDVSLGRQIHAHTILVGGFTSDLYVGNTLIDMYVKCRCLGCGRKVLDEMPDKDVISWTTLIVGYAKGGDMDSAAALFDGLPLKDMVAWTAMVTGYAQNAKPGEAIQYFERMQNAGIETDEVTLVGVISACAQLGAIKYANWVCHIAERSGFINNVVVGSALIDMYSKCGTVEDAYRVFDGMKVRNVYSYSSMIVGFAMHGQGHAALKLFHEMAETDIRPNRVTFVGVLTACSHMGLVEQGRQLFASMEKCYGVAPVADHYACMVDILGRAGRLEESLELAQTMPVDPHAGVWGALLGACHIHGNPDIAQIAASHLFELEPDGIGNYIVLSNIYALAGRWDDVSRVRKLMKRKGLKKNPGYSWVEGKNGVIHEFVANDLTHSKSSEIRRVLEDILDRLKARGYQPNLSSVPRDVSDEEKKHILMTHSEKLALAFAVLTTSVASTIRIMKNLRICEDCHLFMCGASQIIEREIVVRDNMRFHHFQDGKCSCGNFW</sequence>
<evidence type="ECO:0000259" key="7">
    <source>
        <dbReference type="Pfam" id="PF14432"/>
    </source>
</evidence>
<feature type="domain" description="DYW" evidence="7">
    <location>
        <begin position="1103"/>
        <end position="1195"/>
    </location>
</feature>
<dbReference type="InterPro" id="IPR041693">
    <property type="entry name" value="Glyco_trans_4_5"/>
</dbReference>